<dbReference type="InParanoid" id="A0A1V9XKV0"/>
<sequence>MSIACQMNFSRIANGDISYSSARHPSAQSTQRLAAKSPRIHLEMRLQSQHPMDSSLLYCLAVLMALASFMADGGTCVPVQMVGLDADNLRESLRKLFVSEFSALKF</sequence>
<feature type="transmembrane region" description="Helical" evidence="1">
    <location>
        <begin position="55"/>
        <end position="71"/>
    </location>
</feature>
<comment type="caution">
    <text evidence="2">The sequence shown here is derived from an EMBL/GenBank/DDBJ whole genome shotgun (WGS) entry which is preliminary data.</text>
</comment>
<name>A0A1V9XKV0_9ACAR</name>
<keyword evidence="1" id="KW-1133">Transmembrane helix</keyword>
<keyword evidence="1" id="KW-0812">Transmembrane</keyword>
<proteinExistence type="predicted"/>
<gene>
    <name evidence="2" type="ORF">BIW11_09300</name>
</gene>
<keyword evidence="1" id="KW-0472">Membrane</keyword>
<accession>A0A1V9XKV0</accession>
<evidence type="ECO:0000256" key="1">
    <source>
        <dbReference type="SAM" id="Phobius"/>
    </source>
</evidence>
<keyword evidence="3" id="KW-1185">Reference proteome</keyword>
<dbReference type="Proteomes" id="UP000192247">
    <property type="component" value="Unassembled WGS sequence"/>
</dbReference>
<protein>
    <submittedName>
        <fullName evidence="2">Uncharacterized protein</fullName>
    </submittedName>
</protein>
<reference evidence="2 3" key="1">
    <citation type="journal article" date="2017" name="Gigascience">
        <title>Draft genome of the honey bee ectoparasitic mite, Tropilaelaps mercedesae, is shaped by the parasitic life history.</title>
        <authorList>
            <person name="Dong X."/>
            <person name="Armstrong S.D."/>
            <person name="Xia D."/>
            <person name="Makepeace B.L."/>
            <person name="Darby A.C."/>
            <person name="Kadowaki T."/>
        </authorList>
    </citation>
    <scope>NUCLEOTIDE SEQUENCE [LARGE SCALE GENOMIC DNA]</scope>
    <source>
        <strain evidence="2">Wuxi-XJTLU</strain>
    </source>
</reference>
<dbReference type="AlphaFoldDB" id="A0A1V9XKV0"/>
<evidence type="ECO:0000313" key="2">
    <source>
        <dbReference type="EMBL" id="OQR74109.1"/>
    </source>
</evidence>
<evidence type="ECO:0000313" key="3">
    <source>
        <dbReference type="Proteomes" id="UP000192247"/>
    </source>
</evidence>
<dbReference type="EMBL" id="MNPL01008733">
    <property type="protein sequence ID" value="OQR74109.1"/>
    <property type="molecule type" value="Genomic_DNA"/>
</dbReference>
<organism evidence="2 3">
    <name type="scientific">Tropilaelaps mercedesae</name>
    <dbReference type="NCBI Taxonomy" id="418985"/>
    <lineage>
        <taxon>Eukaryota</taxon>
        <taxon>Metazoa</taxon>
        <taxon>Ecdysozoa</taxon>
        <taxon>Arthropoda</taxon>
        <taxon>Chelicerata</taxon>
        <taxon>Arachnida</taxon>
        <taxon>Acari</taxon>
        <taxon>Parasitiformes</taxon>
        <taxon>Mesostigmata</taxon>
        <taxon>Gamasina</taxon>
        <taxon>Dermanyssoidea</taxon>
        <taxon>Laelapidae</taxon>
        <taxon>Tropilaelaps</taxon>
    </lineage>
</organism>